<evidence type="ECO:0000313" key="10">
    <source>
        <dbReference type="Proteomes" id="UP000298390"/>
    </source>
</evidence>
<dbReference type="GO" id="GO:0022857">
    <property type="term" value="F:transmembrane transporter activity"/>
    <property type="evidence" value="ECO:0007669"/>
    <property type="project" value="InterPro"/>
</dbReference>
<proteinExistence type="inferred from homology"/>
<dbReference type="GO" id="GO:0006857">
    <property type="term" value="P:oligopeptide transport"/>
    <property type="evidence" value="ECO:0007669"/>
    <property type="project" value="InterPro"/>
</dbReference>
<keyword evidence="6" id="KW-0813">Transport</keyword>
<comment type="subcellular location">
    <subcellularLocation>
        <location evidence="1 6">Membrane</location>
        <topology evidence="1 6">Multi-pass membrane protein</topology>
    </subcellularLocation>
</comment>
<evidence type="ECO:0000256" key="2">
    <source>
        <dbReference type="ARBA" id="ARBA00005982"/>
    </source>
</evidence>
<comment type="caution">
    <text evidence="9">The sequence shown here is derived from an EMBL/GenBank/DDBJ whole genome shotgun (WGS) entry which is preliminary data.</text>
</comment>
<feature type="transmembrane region" description="Helical" evidence="8">
    <location>
        <begin position="123"/>
        <end position="143"/>
    </location>
</feature>
<evidence type="ECO:0000256" key="4">
    <source>
        <dbReference type="ARBA" id="ARBA00022989"/>
    </source>
</evidence>
<accession>A0A4Y9XRN4</accession>
<dbReference type="PANTHER" id="PTHR11654">
    <property type="entry name" value="OLIGOPEPTIDE TRANSPORTER-RELATED"/>
    <property type="match status" value="1"/>
</dbReference>
<dbReference type="InterPro" id="IPR036259">
    <property type="entry name" value="MFS_trans_sf"/>
</dbReference>
<feature type="transmembrane region" description="Helical" evidence="8">
    <location>
        <begin position="312"/>
        <end position="332"/>
    </location>
</feature>
<dbReference type="Pfam" id="PF00854">
    <property type="entry name" value="PTR2"/>
    <property type="match status" value="2"/>
</dbReference>
<evidence type="ECO:0000256" key="3">
    <source>
        <dbReference type="ARBA" id="ARBA00022692"/>
    </source>
</evidence>
<dbReference type="GO" id="GO:0016020">
    <property type="term" value="C:membrane"/>
    <property type="evidence" value="ECO:0007669"/>
    <property type="project" value="UniProtKB-SubCell"/>
</dbReference>
<dbReference type="Gene3D" id="1.20.1250.20">
    <property type="entry name" value="MFS general substrate transporter like domains"/>
    <property type="match status" value="2"/>
</dbReference>
<dbReference type="InterPro" id="IPR018456">
    <property type="entry name" value="PTR2_symporter_CS"/>
</dbReference>
<reference evidence="9 10" key="1">
    <citation type="submission" date="2019-01" db="EMBL/GenBank/DDBJ databases">
        <title>Genome sequencing of the rare red list fungi Fomitopsis rosea.</title>
        <authorList>
            <person name="Buettner E."/>
            <person name="Kellner H."/>
        </authorList>
    </citation>
    <scope>NUCLEOTIDE SEQUENCE [LARGE SCALE GENOMIC DNA]</scope>
    <source>
        <strain evidence="9 10">DSM 105464</strain>
    </source>
</reference>
<comment type="similarity">
    <text evidence="2 6">Belongs to the major facilitator superfamily. Proton-dependent oligopeptide transporter (POT/PTR) (TC 2.A.17) family.</text>
</comment>
<evidence type="ECO:0000256" key="1">
    <source>
        <dbReference type="ARBA" id="ARBA00004141"/>
    </source>
</evidence>
<name>A0A4Y9XRN4_9APHY</name>
<dbReference type="AlphaFoldDB" id="A0A4Y9XRN4"/>
<evidence type="ECO:0000313" key="9">
    <source>
        <dbReference type="EMBL" id="TFY52428.1"/>
    </source>
</evidence>
<evidence type="ECO:0000256" key="6">
    <source>
        <dbReference type="RuleBase" id="RU003755"/>
    </source>
</evidence>
<evidence type="ECO:0000256" key="7">
    <source>
        <dbReference type="SAM" id="MobiDB-lite"/>
    </source>
</evidence>
<dbReference type="EMBL" id="SEKV01000977">
    <property type="protein sequence ID" value="TFY52428.1"/>
    <property type="molecule type" value="Genomic_DNA"/>
</dbReference>
<evidence type="ECO:0008006" key="11">
    <source>
        <dbReference type="Google" id="ProtNLM"/>
    </source>
</evidence>
<dbReference type="Proteomes" id="UP000298390">
    <property type="component" value="Unassembled WGS sequence"/>
</dbReference>
<feature type="region of interest" description="Disordered" evidence="7">
    <location>
        <begin position="440"/>
        <end position="478"/>
    </location>
</feature>
<feature type="transmembrane region" description="Helical" evidence="8">
    <location>
        <begin position="239"/>
        <end position="260"/>
    </location>
</feature>
<protein>
    <recommendedName>
        <fullName evidence="11">POT family proton-dependent oligopeptide transporter</fullName>
    </recommendedName>
</protein>
<dbReference type="PROSITE" id="PS01023">
    <property type="entry name" value="PTR2_2"/>
    <property type="match status" value="1"/>
</dbReference>
<keyword evidence="5 8" id="KW-0472">Membrane</keyword>
<feature type="transmembrane region" description="Helical" evidence="8">
    <location>
        <begin position="280"/>
        <end position="300"/>
    </location>
</feature>
<organism evidence="9 10">
    <name type="scientific">Rhodofomes roseus</name>
    <dbReference type="NCBI Taxonomy" id="34475"/>
    <lineage>
        <taxon>Eukaryota</taxon>
        <taxon>Fungi</taxon>
        <taxon>Dikarya</taxon>
        <taxon>Basidiomycota</taxon>
        <taxon>Agaricomycotina</taxon>
        <taxon>Agaricomycetes</taxon>
        <taxon>Polyporales</taxon>
        <taxon>Rhodofomes</taxon>
    </lineage>
</organism>
<keyword evidence="4 8" id="KW-1133">Transmembrane helix</keyword>
<feature type="transmembrane region" description="Helical" evidence="8">
    <location>
        <begin position="488"/>
        <end position="507"/>
    </location>
</feature>
<dbReference type="InterPro" id="IPR000109">
    <property type="entry name" value="POT_fam"/>
</dbReference>
<feature type="transmembrane region" description="Helical" evidence="8">
    <location>
        <begin position="365"/>
        <end position="385"/>
    </location>
</feature>
<gene>
    <name evidence="9" type="ORF">EVJ58_g10024</name>
</gene>
<evidence type="ECO:0000256" key="8">
    <source>
        <dbReference type="SAM" id="Phobius"/>
    </source>
</evidence>
<evidence type="ECO:0000256" key="5">
    <source>
        <dbReference type="ARBA" id="ARBA00023136"/>
    </source>
</evidence>
<dbReference type="SUPFAM" id="SSF103473">
    <property type="entry name" value="MFS general substrate transporter"/>
    <property type="match status" value="1"/>
</dbReference>
<feature type="transmembrane region" description="Helical" evidence="8">
    <location>
        <begin position="182"/>
        <end position="200"/>
    </location>
</feature>
<keyword evidence="3 6" id="KW-0812">Transmembrane</keyword>
<feature type="transmembrane region" description="Helical" evidence="8">
    <location>
        <begin position="155"/>
        <end position="176"/>
    </location>
</feature>
<sequence>MSSDFEVRWPNFQLSHRVSKLFRSFTGNGATVYSYYELRSFDEDSEVPTDEERVSLRRVADAVPWNAFLIAFVELGERFSYYGTTVVFTNFIQQPLPPGSRTGAGYADGQSGALGLGQRTSTAIGMLNTFWVYFMPLFGAYIADTRWGRFKTICVAVGIALVGHAILVVAALPGVIENTQLSLTYFIVALVIMGVGTGGFKSNISPLVAEQYQKTKLTVTTIASGERVIVDPAMTTARIYMYFYLFINIGALLGQIGMTYSEKAATMETYGVPNDIMSNLDPLSLIILIPLFDVIVYPLLRRHRVRLTPLRKITAGFFVASLGMGYTAFIQYRIYATNPCGRYAATCVDETGARVTSNMNVWVQAGSYILISISEVLASVTGLEYAYTKAPKGMRSLVMAVFMFMSAIASAVGEAFVALSADPLLVWNYMILKHAYGQAMSAPDKDSPPPHTHKPSPDDPPKDSEDDDVPGDKKMLDPDFLYGQTRRSIMTILASSALVVIIVTYLVQRPPTKLRRVVLSYMKNHPCQWVMHSRVGEGVLLRWAREDLIFDAGEEDTMVNGPVGPHFALGLDEGIPLKPSLRRPNVNNYGSA</sequence>
<feature type="transmembrane region" description="Helical" evidence="8">
    <location>
        <begin position="397"/>
        <end position="419"/>
    </location>
</feature>